<dbReference type="EMBL" id="VTOX01000004">
    <property type="protein sequence ID" value="NKE67005.1"/>
    <property type="molecule type" value="Genomic_DNA"/>
</dbReference>
<evidence type="ECO:0000313" key="3">
    <source>
        <dbReference type="Proteomes" id="UP000521868"/>
    </source>
</evidence>
<dbReference type="RefSeq" id="WP_168108106.1">
    <property type="nucleotide sequence ID" value="NZ_VTOX01000004.1"/>
</dbReference>
<dbReference type="Proteomes" id="UP000521868">
    <property type="component" value="Unassembled WGS sequence"/>
</dbReference>
<evidence type="ECO:0000313" key="2">
    <source>
        <dbReference type="EMBL" id="NKE67005.1"/>
    </source>
</evidence>
<dbReference type="AlphaFoldDB" id="A0A7X6DH19"/>
<gene>
    <name evidence="2" type="ORF">RAMLITH_14330</name>
</gene>
<sequence>MHNRNAGGGDEYGPQTRPEAREAQGDTRAAQGPVQQPRPRMPHERDESVDSQAAAEPSGRRMGQMAHDDVERGLVDTDKGPVIDQAYEKARKTSDNPDTKFRG</sequence>
<proteinExistence type="predicted"/>
<organism evidence="2 3">
    <name type="scientific">Ramlibacter lithotrophicus</name>
    <dbReference type="NCBI Taxonomy" id="2606681"/>
    <lineage>
        <taxon>Bacteria</taxon>
        <taxon>Pseudomonadati</taxon>
        <taxon>Pseudomonadota</taxon>
        <taxon>Betaproteobacteria</taxon>
        <taxon>Burkholderiales</taxon>
        <taxon>Comamonadaceae</taxon>
        <taxon>Ramlibacter</taxon>
    </lineage>
</organism>
<accession>A0A7X6DH19</accession>
<comment type="caution">
    <text evidence="2">The sequence shown here is derived from an EMBL/GenBank/DDBJ whole genome shotgun (WGS) entry which is preliminary data.</text>
</comment>
<keyword evidence="3" id="KW-1185">Reference proteome</keyword>
<feature type="compositionally biased region" description="Gly residues" evidence="1">
    <location>
        <begin position="1"/>
        <end position="11"/>
    </location>
</feature>
<protein>
    <submittedName>
        <fullName evidence="2">Uncharacterized protein</fullName>
    </submittedName>
</protein>
<name>A0A7X6DH19_9BURK</name>
<reference evidence="2 3" key="1">
    <citation type="journal article" date="2020" name="Nature">
        <title>Bacterial chemolithoautotrophy via manganese oxidation.</title>
        <authorList>
            <person name="Yu H."/>
            <person name="Leadbetter J.R."/>
        </authorList>
    </citation>
    <scope>NUCLEOTIDE SEQUENCE [LARGE SCALE GENOMIC DNA]</scope>
    <source>
        <strain evidence="2 3">RBP-1</strain>
    </source>
</reference>
<feature type="region of interest" description="Disordered" evidence="1">
    <location>
        <begin position="1"/>
        <end position="103"/>
    </location>
</feature>
<evidence type="ECO:0000256" key="1">
    <source>
        <dbReference type="SAM" id="MobiDB-lite"/>
    </source>
</evidence>
<feature type="compositionally biased region" description="Basic and acidic residues" evidence="1">
    <location>
        <begin position="66"/>
        <end position="103"/>
    </location>
</feature>